<dbReference type="AlphaFoldDB" id="Q5H4U0"/>
<evidence type="ECO:0008006" key="3">
    <source>
        <dbReference type="Google" id="ProtNLM"/>
    </source>
</evidence>
<keyword evidence="2" id="KW-1185">Reference proteome</keyword>
<name>Q5H4U0_XANOR</name>
<protein>
    <recommendedName>
        <fullName evidence="3">UptF</fullName>
    </recommendedName>
</protein>
<reference evidence="1 2" key="1">
    <citation type="journal article" date="2005" name="Nucleic Acids Res.">
        <title>The genome sequence of Xanthomonas oryzae pathovar oryzae KACC10331, the bacterial blight pathogen of rice.</title>
        <authorList>
            <person name="Lee B.M."/>
            <person name="Park Y.J."/>
            <person name="Park D.S."/>
            <person name="Kang H.W."/>
            <person name="Kim J.G."/>
            <person name="Song E.S."/>
            <person name="Park I.C."/>
            <person name="Yoon U.H."/>
            <person name="Hahn J.H."/>
            <person name="Koo B.S."/>
            <person name="Lee G.B."/>
            <person name="Kim H."/>
            <person name="Park H.S."/>
            <person name="Yoon K.O."/>
            <person name="Kim J.H."/>
            <person name="Jung C.H."/>
            <person name="Koh N.H."/>
            <person name="Seo J.S."/>
            <person name="Go S.J."/>
        </authorList>
    </citation>
    <scope>NUCLEOTIDE SEQUENCE [LARGE SCALE GENOMIC DNA]</scope>
    <source>
        <strain evidence="2">KACC10331 / KXO85</strain>
    </source>
</reference>
<dbReference type="STRING" id="291331.XOO0776"/>
<gene>
    <name evidence="1" type="ordered locus">XOO0776</name>
</gene>
<dbReference type="InterPro" id="IPR007420">
    <property type="entry name" value="DUF465"/>
</dbReference>
<dbReference type="EMBL" id="AE013598">
    <property type="protein sequence ID" value="AAW74030.1"/>
    <property type="molecule type" value="Genomic_DNA"/>
</dbReference>
<evidence type="ECO:0000313" key="1">
    <source>
        <dbReference type="EMBL" id="AAW74030.1"/>
    </source>
</evidence>
<accession>Q5H4U0</accession>
<dbReference type="HOGENOM" id="CLU_2332906_0_0_6"/>
<dbReference type="Proteomes" id="UP000006735">
    <property type="component" value="Chromosome"/>
</dbReference>
<dbReference type="InterPro" id="IPR038444">
    <property type="entry name" value="DUF465_sf"/>
</dbReference>
<organism evidence="1 2">
    <name type="scientific">Xanthomonas oryzae pv. oryzae (strain KACC10331 / KXO85)</name>
    <dbReference type="NCBI Taxonomy" id="291331"/>
    <lineage>
        <taxon>Bacteria</taxon>
        <taxon>Pseudomonadati</taxon>
        <taxon>Pseudomonadota</taxon>
        <taxon>Gammaproteobacteria</taxon>
        <taxon>Lysobacterales</taxon>
        <taxon>Lysobacteraceae</taxon>
        <taxon>Xanthomonas</taxon>
    </lineage>
</organism>
<dbReference type="KEGG" id="xoo:XOO0776"/>
<sequence length="114" mass="12990">MEWLLLVPPVCLPVQRVGLPFPSSAPCLCWPGRSCFSEGGNAMFEGQPQTEIDALMKSDPQFKQLYQRHKLLNKKCMDAELGVLPIDDVTLGQMKREKLQAKEKLTRMYDQLTH</sequence>
<dbReference type="Gene3D" id="6.10.280.50">
    <property type="match status" value="1"/>
</dbReference>
<evidence type="ECO:0000313" key="2">
    <source>
        <dbReference type="Proteomes" id="UP000006735"/>
    </source>
</evidence>
<dbReference type="Pfam" id="PF04325">
    <property type="entry name" value="DUF465"/>
    <property type="match status" value="1"/>
</dbReference>
<proteinExistence type="predicted"/>